<protein>
    <recommendedName>
        <fullName evidence="5">Amidase domain-containing protein</fullName>
    </recommendedName>
</protein>
<evidence type="ECO:0000256" key="4">
    <source>
        <dbReference type="PIRSR" id="PIRSR001221-2"/>
    </source>
</evidence>
<dbReference type="Gene3D" id="3.90.1300.10">
    <property type="entry name" value="Amidase signature (AS) domain"/>
    <property type="match status" value="1"/>
</dbReference>
<keyword evidence="7" id="KW-1185">Reference proteome</keyword>
<evidence type="ECO:0000313" key="6">
    <source>
        <dbReference type="EMBL" id="ODV85727.1"/>
    </source>
</evidence>
<dbReference type="AlphaFoldDB" id="A0A1E4T1U7"/>
<organism evidence="6 7">
    <name type="scientific">[Candida] arabinofermentans NRRL YB-2248</name>
    <dbReference type="NCBI Taxonomy" id="983967"/>
    <lineage>
        <taxon>Eukaryota</taxon>
        <taxon>Fungi</taxon>
        <taxon>Dikarya</taxon>
        <taxon>Ascomycota</taxon>
        <taxon>Saccharomycotina</taxon>
        <taxon>Pichiomycetes</taxon>
        <taxon>Pichiales</taxon>
        <taxon>Pichiaceae</taxon>
        <taxon>Ogataea</taxon>
        <taxon>Ogataea/Candida clade</taxon>
    </lineage>
</organism>
<dbReference type="InterPro" id="IPR036928">
    <property type="entry name" value="AS_sf"/>
</dbReference>
<comment type="similarity">
    <text evidence="1">Belongs to the amidase family.</text>
</comment>
<dbReference type="Pfam" id="PF01425">
    <property type="entry name" value="Amidase"/>
    <property type="match status" value="1"/>
</dbReference>
<feature type="binding site" evidence="4">
    <location>
        <begin position="249"/>
        <end position="252"/>
    </location>
    <ligand>
        <name>substrate</name>
    </ligand>
</feature>
<feature type="active site" description="Charge relay system" evidence="3">
    <location>
        <position position="153"/>
    </location>
</feature>
<dbReference type="PANTHER" id="PTHR46072:SF5">
    <property type="entry name" value="GENERAL AMIDASE-C"/>
    <property type="match status" value="1"/>
</dbReference>
<dbReference type="EMBL" id="KV453851">
    <property type="protein sequence ID" value="ODV85727.1"/>
    <property type="molecule type" value="Genomic_DNA"/>
</dbReference>
<keyword evidence="2" id="KW-0378">Hydrolase</keyword>
<evidence type="ECO:0000256" key="2">
    <source>
        <dbReference type="ARBA" id="ARBA00022801"/>
    </source>
</evidence>
<feature type="domain" description="Amidase" evidence="5">
    <location>
        <begin position="97"/>
        <end position="506"/>
    </location>
</feature>
<reference evidence="7" key="1">
    <citation type="submission" date="2016-04" db="EMBL/GenBank/DDBJ databases">
        <title>Comparative genomics of biotechnologically important yeasts.</title>
        <authorList>
            <consortium name="DOE Joint Genome Institute"/>
            <person name="Riley R."/>
            <person name="Haridas S."/>
            <person name="Wolfe K.H."/>
            <person name="Lopes M.R."/>
            <person name="Hittinger C.T."/>
            <person name="Goker M."/>
            <person name="Salamov A."/>
            <person name="Wisecaver J."/>
            <person name="Long T.M."/>
            <person name="Aerts A.L."/>
            <person name="Barry K."/>
            <person name="Choi C."/>
            <person name="Clum A."/>
            <person name="Coughlan A.Y."/>
            <person name="Deshpande S."/>
            <person name="Douglass A.P."/>
            <person name="Hanson S.J."/>
            <person name="Klenk H.-P."/>
            <person name="Labutti K."/>
            <person name="Lapidus A."/>
            <person name="Lindquist E."/>
            <person name="Lipzen A."/>
            <person name="Meier-Kolthoff J.P."/>
            <person name="Ohm R.A."/>
            <person name="Otillar R.P."/>
            <person name="Pangilinan J."/>
            <person name="Peng Y."/>
            <person name="Rokas A."/>
            <person name="Rosa C.A."/>
            <person name="Scheuner C."/>
            <person name="Sibirny A.A."/>
            <person name="Slot J.C."/>
            <person name="Stielow J.B."/>
            <person name="Sun H."/>
            <person name="Kurtzman C.P."/>
            <person name="Blackwell M."/>
            <person name="Grigoriev I.V."/>
            <person name="Jeffries T.W."/>
        </authorList>
    </citation>
    <scope>NUCLEOTIDE SEQUENCE [LARGE SCALE GENOMIC DNA]</scope>
    <source>
        <strain evidence="7">NRRL YB-2248</strain>
    </source>
</reference>
<dbReference type="SUPFAM" id="SSF75304">
    <property type="entry name" value="Amidase signature (AS) enzymes"/>
    <property type="match status" value="1"/>
</dbReference>
<dbReference type="InterPro" id="IPR023631">
    <property type="entry name" value="Amidase_dom"/>
</dbReference>
<dbReference type="PANTHER" id="PTHR46072">
    <property type="entry name" value="AMIDASE-RELATED-RELATED"/>
    <property type="match status" value="1"/>
</dbReference>
<dbReference type="Proteomes" id="UP000094801">
    <property type="component" value="Unassembled WGS sequence"/>
</dbReference>
<evidence type="ECO:0000256" key="3">
    <source>
        <dbReference type="PIRSR" id="PIRSR001221-1"/>
    </source>
</evidence>
<dbReference type="OrthoDB" id="6428749at2759"/>
<feature type="binding site" evidence="4">
    <location>
        <position position="228"/>
    </location>
    <ligand>
        <name>substrate</name>
    </ligand>
</feature>
<accession>A0A1E4T1U7</accession>
<feature type="active site" description="Charge relay system" evidence="3">
    <location>
        <position position="228"/>
    </location>
</feature>
<gene>
    <name evidence="6" type="ORF">CANARDRAFT_22522</name>
</gene>
<sequence length="569" mass="62810">MTKIIYSLVYAISYISSLFQSRSPASKAKEKRESVSALLPKEWLVSQSFLPDIENANVLKIHDACGIMTLKEIAITETKTIPDLLKAIHSGELTSFEVTVAFCKRAAISQQLTNCCTELMFEDAMKRAKYLDDYFKTNGKPIGPLHGLPVSVKDSFKIPGYDATLGFVINIGNATDEFSNLPELLYRQGCIFYVKTNVPQYLMTLDSENIIFGRTLNPYNTGLTAGGSTGGEAALLKQHGSIIGFGTDIAGSVRIPALACGIFALRPSCDRIPYGNQVEPVDLEDNSGYGIQCSAGPMANSLEDIKFMFKAVLDTKPWTLDIDSKPIPFQQSIYEQAVEKKELNIGYFVEDSSFPLQPPMKKSINESIAKLQAAGHNLIPIDIIPMKKIWTHCNKAYLQDFGWGTMQNIWKTGELPIISLALTMSEGRYAFPPPKLSGFTMSNYLLEREVIKRHFHSQFFDNSLDVLLCPAASFTAAKHDTYGVPIYTAVWNLVDFPALVVPLQNEDPLTVDNAAPISEYVKGDCSHMVADYSPHDLVGSRGHVQLVGRTLEDEKLLGCAKTIEAILNA</sequence>
<dbReference type="STRING" id="983967.A0A1E4T1U7"/>
<feature type="binding site" evidence="4">
    <location>
        <position position="202"/>
    </location>
    <ligand>
        <name>substrate</name>
    </ligand>
</feature>
<dbReference type="GO" id="GO:0016787">
    <property type="term" value="F:hydrolase activity"/>
    <property type="evidence" value="ECO:0007669"/>
    <property type="project" value="UniProtKB-KW"/>
</dbReference>
<proteinExistence type="inferred from homology"/>
<evidence type="ECO:0000256" key="1">
    <source>
        <dbReference type="ARBA" id="ARBA00009199"/>
    </source>
</evidence>
<feature type="active site" description="Acyl-ester intermediate" evidence="3">
    <location>
        <position position="252"/>
    </location>
</feature>
<name>A0A1E4T1U7_9ASCO</name>
<dbReference type="PIRSF" id="PIRSF001221">
    <property type="entry name" value="Amidase_fungi"/>
    <property type="match status" value="1"/>
</dbReference>
<evidence type="ECO:0000313" key="7">
    <source>
        <dbReference type="Proteomes" id="UP000094801"/>
    </source>
</evidence>
<evidence type="ECO:0000259" key="5">
    <source>
        <dbReference type="Pfam" id="PF01425"/>
    </source>
</evidence>